<gene>
    <name evidence="1" type="ORF">GGQ79_002967</name>
</gene>
<dbReference type="Proteomes" id="UP000553980">
    <property type="component" value="Unassembled WGS sequence"/>
</dbReference>
<organism evidence="1 2">
    <name type="scientific">Brucella pecoris</name>
    <dbReference type="NCBI Taxonomy" id="867683"/>
    <lineage>
        <taxon>Bacteria</taxon>
        <taxon>Pseudomonadati</taxon>
        <taxon>Pseudomonadota</taxon>
        <taxon>Alphaproteobacteria</taxon>
        <taxon>Hyphomicrobiales</taxon>
        <taxon>Brucellaceae</taxon>
        <taxon>Brucella/Ochrobactrum group</taxon>
        <taxon>Brucella</taxon>
    </lineage>
</organism>
<reference evidence="1 2" key="1">
    <citation type="submission" date="2020-08" db="EMBL/GenBank/DDBJ databases">
        <title>Genomic Encyclopedia of Type Strains, Phase IV (KMG-IV): sequencing the most valuable type-strain genomes for metagenomic binning, comparative biology and taxonomic classification.</title>
        <authorList>
            <person name="Goeker M."/>
        </authorList>
    </citation>
    <scope>NUCLEOTIDE SEQUENCE [LARGE SCALE GENOMIC DNA]</scope>
    <source>
        <strain evidence="1 2">DSM 23868</strain>
    </source>
</reference>
<comment type="caution">
    <text evidence="1">The sequence shown here is derived from an EMBL/GenBank/DDBJ whole genome shotgun (WGS) entry which is preliminary data.</text>
</comment>
<dbReference type="AlphaFoldDB" id="A0AB34YXE5"/>
<dbReference type="PROSITE" id="PS51257">
    <property type="entry name" value="PROKAR_LIPOPROTEIN"/>
    <property type="match status" value="1"/>
</dbReference>
<sequence>MKSLSTTICLILVLAVIGGCANRSCRDWPGTCIIQ</sequence>
<evidence type="ECO:0000313" key="2">
    <source>
        <dbReference type="Proteomes" id="UP000553980"/>
    </source>
</evidence>
<evidence type="ECO:0008006" key="3">
    <source>
        <dbReference type="Google" id="ProtNLM"/>
    </source>
</evidence>
<proteinExistence type="predicted"/>
<dbReference type="EMBL" id="JACIEX010000006">
    <property type="protein sequence ID" value="MBB4094436.1"/>
    <property type="molecule type" value="Genomic_DNA"/>
</dbReference>
<evidence type="ECO:0000313" key="1">
    <source>
        <dbReference type="EMBL" id="MBB4094436.1"/>
    </source>
</evidence>
<name>A0AB34YXE5_9HYPH</name>
<accession>A0AB34YXE5</accession>
<keyword evidence="2" id="KW-1185">Reference proteome</keyword>
<protein>
    <recommendedName>
        <fullName evidence="3">Lipoprotein</fullName>
    </recommendedName>
</protein>